<evidence type="ECO:0000313" key="2">
    <source>
        <dbReference type="Proteomes" id="UP001187192"/>
    </source>
</evidence>
<proteinExistence type="predicted"/>
<dbReference type="AlphaFoldDB" id="A0AA87Z9Y5"/>
<reference evidence="1" key="1">
    <citation type="submission" date="2023-07" db="EMBL/GenBank/DDBJ databases">
        <title>draft genome sequence of fig (Ficus carica).</title>
        <authorList>
            <person name="Takahashi T."/>
            <person name="Nishimura K."/>
        </authorList>
    </citation>
    <scope>NUCLEOTIDE SEQUENCE</scope>
</reference>
<evidence type="ECO:0000313" key="1">
    <source>
        <dbReference type="EMBL" id="GMN33044.1"/>
    </source>
</evidence>
<dbReference type="PANTHER" id="PTHR47186">
    <property type="entry name" value="LEUCINE-RICH REPEAT-CONTAINING PROTEIN 57"/>
    <property type="match status" value="1"/>
</dbReference>
<comment type="caution">
    <text evidence="1">The sequence shown here is derived from an EMBL/GenBank/DDBJ whole genome shotgun (WGS) entry which is preliminary data.</text>
</comment>
<dbReference type="Proteomes" id="UP001187192">
    <property type="component" value="Unassembled WGS sequence"/>
</dbReference>
<dbReference type="InterPro" id="IPR032675">
    <property type="entry name" value="LRR_dom_sf"/>
</dbReference>
<organism evidence="1 2">
    <name type="scientific">Ficus carica</name>
    <name type="common">Common fig</name>
    <dbReference type="NCBI Taxonomy" id="3494"/>
    <lineage>
        <taxon>Eukaryota</taxon>
        <taxon>Viridiplantae</taxon>
        <taxon>Streptophyta</taxon>
        <taxon>Embryophyta</taxon>
        <taxon>Tracheophyta</taxon>
        <taxon>Spermatophyta</taxon>
        <taxon>Magnoliopsida</taxon>
        <taxon>eudicotyledons</taxon>
        <taxon>Gunneridae</taxon>
        <taxon>Pentapetalae</taxon>
        <taxon>rosids</taxon>
        <taxon>fabids</taxon>
        <taxon>Rosales</taxon>
        <taxon>Moraceae</taxon>
        <taxon>Ficeae</taxon>
        <taxon>Ficus</taxon>
    </lineage>
</organism>
<name>A0AA87Z9Y5_FICCA</name>
<keyword evidence="2" id="KW-1185">Reference proteome</keyword>
<dbReference type="EMBL" id="BTGU01000004">
    <property type="protein sequence ID" value="GMN33044.1"/>
    <property type="molecule type" value="Genomic_DNA"/>
</dbReference>
<accession>A0AA87Z9Y5</accession>
<sequence length="161" mass="18348">MCTFILLYELRSLSSSYFHDIVSNFKLLRALSLKSESTRWTLPNSLGKLKHLSRYTKSNQFKAPLRLKVVGSWTRIPRGIGELTSLRTLDCFIMPDDQSSESAGFGELNNLCGGLHISIKRRGELGVAAAQYLKDKKHLESLCFSWYYAEEETMENAKEAF</sequence>
<dbReference type="Gene3D" id="3.80.10.10">
    <property type="entry name" value="Ribonuclease Inhibitor"/>
    <property type="match status" value="1"/>
</dbReference>
<dbReference type="PANTHER" id="PTHR47186:SF3">
    <property type="entry name" value="OS09G0267800 PROTEIN"/>
    <property type="match status" value="1"/>
</dbReference>
<protein>
    <submittedName>
        <fullName evidence="1">Uncharacterized protein</fullName>
    </submittedName>
</protein>
<gene>
    <name evidence="1" type="ORF">TIFTF001_003949</name>
</gene>